<dbReference type="PANTHER" id="PTHR13809">
    <property type="entry name" value="GUANINE NUCLEOTIDE-BINDING PROTEIN GAMMA SUBUNIT"/>
    <property type="match status" value="1"/>
</dbReference>
<keyword evidence="4 5" id="KW-0807">Transducer</keyword>
<dbReference type="InterPro" id="IPR001770">
    <property type="entry name" value="G-protein_gamma"/>
</dbReference>
<dbReference type="SMART" id="SM00224">
    <property type="entry name" value="GGL"/>
    <property type="match status" value="1"/>
</dbReference>
<comment type="subunit">
    <text evidence="5">G proteins are composed of 3 units; alpha, beta and gamma.</text>
</comment>
<evidence type="ECO:0000256" key="2">
    <source>
        <dbReference type="ARBA" id="ARBA00022475"/>
    </source>
</evidence>
<dbReference type="SMART" id="SM01224">
    <property type="entry name" value="G_gamma"/>
    <property type="match status" value="1"/>
</dbReference>
<dbReference type="CDD" id="cd00068">
    <property type="entry name" value="GGL"/>
    <property type="match status" value="1"/>
</dbReference>
<dbReference type="FunCoup" id="A0A1X7V7S5">
    <property type="interactions" value="95"/>
</dbReference>
<dbReference type="Gene3D" id="4.10.260.10">
    <property type="entry name" value="Transducin (heterotrimeric G protein), gamma chain"/>
    <property type="match status" value="1"/>
</dbReference>
<evidence type="ECO:0000256" key="1">
    <source>
        <dbReference type="ARBA" id="ARBA00007431"/>
    </source>
</evidence>
<dbReference type="EnsemblMetazoa" id="Aqu2.1.36028_001">
    <property type="protein sequence ID" value="Aqu2.1.36028_001"/>
    <property type="gene ID" value="Aqu2.1.36028"/>
</dbReference>
<feature type="domain" description="G protein gamma" evidence="6">
    <location>
        <begin position="1"/>
        <end position="63"/>
    </location>
</feature>
<proteinExistence type="inferred from homology"/>
<dbReference type="Pfam" id="PF00631">
    <property type="entry name" value="G-gamma"/>
    <property type="match status" value="1"/>
</dbReference>
<comment type="similarity">
    <text evidence="1 5">Belongs to the G protein gamma family.</text>
</comment>
<organism evidence="7">
    <name type="scientific">Amphimedon queenslandica</name>
    <name type="common">Sponge</name>
    <dbReference type="NCBI Taxonomy" id="400682"/>
    <lineage>
        <taxon>Eukaryota</taxon>
        <taxon>Metazoa</taxon>
        <taxon>Porifera</taxon>
        <taxon>Demospongiae</taxon>
        <taxon>Heteroscleromorpha</taxon>
        <taxon>Haplosclerida</taxon>
        <taxon>Niphatidae</taxon>
        <taxon>Amphimedon</taxon>
    </lineage>
</organism>
<dbReference type="SUPFAM" id="SSF48670">
    <property type="entry name" value="Transducin (heterotrimeric G protein), gamma chain"/>
    <property type="match status" value="1"/>
</dbReference>
<dbReference type="InParanoid" id="A0A1X7V7S5"/>
<keyword evidence="2 5" id="KW-1003">Cell membrane</keyword>
<dbReference type="PRINTS" id="PR00321">
    <property type="entry name" value="GPROTEING"/>
</dbReference>
<sequence length="63" mass="7236">MPEVDRLRKMNDQMKRELGIERQKVSVVANSLKEYCISESDPLVDGVPKRDNPFIKKSSCTIL</sequence>
<dbReference type="STRING" id="400682.A0A1X7V7S5"/>
<dbReference type="AlphaFoldDB" id="A0A1X7V7S5"/>
<keyword evidence="3 5" id="KW-0472">Membrane</keyword>
<dbReference type="InterPro" id="IPR036284">
    <property type="entry name" value="GGL_sf"/>
</dbReference>
<evidence type="ECO:0000256" key="4">
    <source>
        <dbReference type="ARBA" id="ARBA00023224"/>
    </source>
</evidence>
<dbReference type="GO" id="GO:0007186">
    <property type="term" value="P:G protein-coupled receptor signaling pathway"/>
    <property type="evidence" value="ECO:0007669"/>
    <property type="project" value="InterPro"/>
</dbReference>
<dbReference type="PROSITE" id="PS50058">
    <property type="entry name" value="G_PROTEIN_GAMMA"/>
    <property type="match status" value="1"/>
</dbReference>
<evidence type="ECO:0000256" key="5">
    <source>
        <dbReference type="RuleBase" id="RU004973"/>
    </source>
</evidence>
<protein>
    <recommendedName>
        <fullName evidence="5">Guanine nucleotide-binding protein subunit gamma</fullName>
    </recommendedName>
</protein>
<reference evidence="7" key="1">
    <citation type="submission" date="2017-05" db="UniProtKB">
        <authorList>
            <consortium name="EnsemblMetazoa"/>
        </authorList>
    </citation>
    <scope>IDENTIFICATION</scope>
</reference>
<accession>A0A1X7V7S5</accession>
<dbReference type="GO" id="GO:0031681">
    <property type="term" value="F:G-protein beta-subunit binding"/>
    <property type="evidence" value="ECO:0007669"/>
    <property type="project" value="InterPro"/>
</dbReference>
<evidence type="ECO:0000256" key="3">
    <source>
        <dbReference type="ARBA" id="ARBA00023136"/>
    </source>
</evidence>
<comment type="function">
    <text evidence="5">Guanine nucleotide-binding proteins (G proteins) are involved as a modulator or transducer in various transmembrane signaling systems. The beta and gamma chains are required for the GTPase activity, for replacement of GDP by GTP, and for G protein-effector interaction.</text>
</comment>
<evidence type="ECO:0000313" key="7">
    <source>
        <dbReference type="EnsemblMetazoa" id="Aqu2.1.36028_001"/>
    </source>
</evidence>
<dbReference type="GO" id="GO:0005834">
    <property type="term" value="C:heterotrimeric G-protein complex"/>
    <property type="evidence" value="ECO:0007669"/>
    <property type="project" value="InterPro"/>
</dbReference>
<name>A0A1X7V7S5_AMPQE</name>
<evidence type="ECO:0000259" key="6">
    <source>
        <dbReference type="PROSITE" id="PS50058"/>
    </source>
</evidence>
<keyword evidence="5" id="KW-0449">Lipoprotein</keyword>
<dbReference type="InterPro" id="IPR015898">
    <property type="entry name" value="G-protein_gamma-like_dom"/>
</dbReference>
<comment type="subcellular location">
    <subcellularLocation>
        <location evidence="5">Cell membrane</location>
        <topology evidence="5">Lipid-anchor</topology>
        <orientation evidence="5">Cytoplasmic side</orientation>
    </subcellularLocation>
</comment>